<dbReference type="Pfam" id="PF01936">
    <property type="entry name" value="NYN"/>
    <property type="match status" value="1"/>
</dbReference>
<dbReference type="GO" id="GO:0004540">
    <property type="term" value="F:RNA nuclease activity"/>
    <property type="evidence" value="ECO:0007669"/>
    <property type="project" value="InterPro"/>
</dbReference>
<feature type="domain" description="C2H2-type" evidence="3">
    <location>
        <begin position="127"/>
        <end position="155"/>
    </location>
</feature>
<dbReference type="InterPro" id="IPR021139">
    <property type="entry name" value="NYN"/>
</dbReference>
<dbReference type="PROSITE" id="PS00028">
    <property type="entry name" value="ZINC_FINGER_C2H2_1"/>
    <property type="match status" value="1"/>
</dbReference>
<dbReference type="PANTHER" id="PTHR35744:SF4">
    <property type="entry name" value="OS04G0464600 PROTEIN"/>
    <property type="match status" value="1"/>
</dbReference>
<name>A9NVW0_PICSI</name>
<evidence type="ECO:0000256" key="2">
    <source>
        <dbReference type="SAM" id="MobiDB-lite"/>
    </source>
</evidence>
<dbReference type="Gene3D" id="3.40.50.1010">
    <property type="entry name" value="5'-nuclease"/>
    <property type="match status" value="1"/>
</dbReference>
<keyword evidence="1" id="KW-0479">Metal-binding</keyword>
<dbReference type="PROSITE" id="PS50157">
    <property type="entry name" value="ZINC_FINGER_C2H2_2"/>
    <property type="match status" value="1"/>
</dbReference>
<dbReference type="InterPro" id="IPR036236">
    <property type="entry name" value="Znf_C2H2_sf"/>
</dbReference>
<protein>
    <recommendedName>
        <fullName evidence="3">C2H2-type domain-containing protein</fullName>
    </recommendedName>
</protein>
<dbReference type="GO" id="GO:0008270">
    <property type="term" value="F:zinc ion binding"/>
    <property type="evidence" value="ECO:0007669"/>
    <property type="project" value="UniProtKB-KW"/>
</dbReference>
<feature type="region of interest" description="Disordered" evidence="2">
    <location>
        <begin position="318"/>
        <end position="393"/>
    </location>
</feature>
<evidence type="ECO:0000256" key="1">
    <source>
        <dbReference type="PROSITE-ProRule" id="PRU00042"/>
    </source>
</evidence>
<sequence>MVRLLNLTKNLQYGKAQRPPWPASSVRPYYTGPFATEPQNENTSRSNRNVAIFWDLDNKPPNSVPPYDAALRLRSVGRAFGFVIQMVAYANRHAFSFVPPRVRIERQQRKTLDILEARGLIQPEEPYICEVCGHKFKTHIKFQKHFRQLHEREQLKRLRRLDSLKGKKKDAFRAKIVPKQEKYRVVANQVLVPKVGYGLAGEIKRAGFWVITVSDKPQAADIALKKHMMDCMDKGIDCLCLVSDDTDFVEVLKVARARSLRTVVVGDNAGGLKRFADAYFSWREVANGQARSEAVSTLGLWKDDDVLRQVEWSYRPKRSRDCKEEEKDDADSDGDDDFKAEELKADDDDLEAALDDLIGSNATENLENRRKAKPWWKLPSDSEDSCSSSSATS</sequence>
<accession>A9NVW0</accession>
<reference evidence="4" key="1">
    <citation type="journal article" date="2008" name="BMC Genomics">
        <title>A conifer genomics resource of 200,000 spruce (Picea spp.) ESTs and 6,464 high-quality, sequence-finished full-length cDNAs for Sitka spruce (Picea sitchensis).</title>
        <authorList>
            <person name="Ralph S.G."/>
            <person name="Chun H.J."/>
            <person name="Kolosova N."/>
            <person name="Cooper D."/>
            <person name="Oddy C."/>
            <person name="Ritland C.E."/>
            <person name="Kirkpatrick R."/>
            <person name="Moore R."/>
            <person name="Barber S."/>
            <person name="Holt R.A."/>
            <person name="Jones S.J."/>
            <person name="Marra M.A."/>
            <person name="Douglas C.J."/>
            <person name="Ritland K."/>
            <person name="Bohlmann J."/>
        </authorList>
    </citation>
    <scope>NUCLEOTIDE SEQUENCE</scope>
    <source>
        <tissue evidence="4">Green portion of the leader tissue</tissue>
    </source>
</reference>
<evidence type="ECO:0000259" key="3">
    <source>
        <dbReference type="PROSITE" id="PS50157"/>
    </source>
</evidence>
<proteinExistence type="evidence at transcript level"/>
<dbReference type="InterPro" id="IPR013087">
    <property type="entry name" value="Znf_C2H2_type"/>
</dbReference>
<dbReference type="EMBL" id="EF085466">
    <property type="protein sequence ID" value="ABK24771.1"/>
    <property type="molecule type" value="mRNA"/>
</dbReference>
<organism evidence="4">
    <name type="scientific">Picea sitchensis</name>
    <name type="common">Sitka spruce</name>
    <name type="synonym">Pinus sitchensis</name>
    <dbReference type="NCBI Taxonomy" id="3332"/>
    <lineage>
        <taxon>Eukaryota</taxon>
        <taxon>Viridiplantae</taxon>
        <taxon>Streptophyta</taxon>
        <taxon>Embryophyta</taxon>
        <taxon>Tracheophyta</taxon>
        <taxon>Spermatophyta</taxon>
        <taxon>Pinopsida</taxon>
        <taxon>Pinidae</taxon>
        <taxon>Conifers I</taxon>
        <taxon>Pinales</taxon>
        <taxon>Pinaceae</taxon>
        <taxon>Picea</taxon>
    </lineage>
</organism>
<keyword evidence="1" id="KW-0863">Zinc-finger</keyword>
<dbReference type="CDD" id="cd18725">
    <property type="entry name" value="PIN_LabA-like"/>
    <property type="match status" value="1"/>
</dbReference>
<dbReference type="PANTHER" id="PTHR35744">
    <property type="entry name" value="C2H2-TYPE DOMAIN-CONTAINING PROTEIN"/>
    <property type="match status" value="1"/>
</dbReference>
<keyword evidence="1" id="KW-0862">Zinc</keyword>
<dbReference type="AlphaFoldDB" id="A9NVW0"/>
<dbReference type="SUPFAM" id="SSF57667">
    <property type="entry name" value="beta-beta-alpha zinc fingers"/>
    <property type="match status" value="1"/>
</dbReference>
<evidence type="ECO:0000313" key="4">
    <source>
        <dbReference type="EMBL" id="ABK24771.1"/>
    </source>
</evidence>
<feature type="compositionally biased region" description="Acidic residues" evidence="2">
    <location>
        <begin position="326"/>
        <end position="354"/>
    </location>
</feature>